<dbReference type="Pfam" id="PF04166">
    <property type="entry name" value="PdxA"/>
    <property type="match status" value="1"/>
</dbReference>
<dbReference type="InterPro" id="IPR005255">
    <property type="entry name" value="PdxA_fam"/>
</dbReference>
<dbReference type="GO" id="GO:0051287">
    <property type="term" value="F:NAD binding"/>
    <property type="evidence" value="ECO:0007669"/>
    <property type="project" value="InterPro"/>
</dbReference>
<proteinExistence type="inferred from homology"/>
<keyword evidence="8" id="KW-1185">Reference proteome</keyword>
<evidence type="ECO:0000256" key="4">
    <source>
        <dbReference type="ARBA" id="ARBA00022723"/>
    </source>
</evidence>
<evidence type="ECO:0000256" key="1">
    <source>
        <dbReference type="ARBA" id="ARBA00001968"/>
    </source>
</evidence>
<dbReference type="AlphaFoldDB" id="A0A1W1WFK2"/>
<dbReference type="NCBIfam" id="TIGR00557">
    <property type="entry name" value="pdxA"/>
    <property type="match status" value="1"/>
</dbReference>
<evidence type="ECO:0000256" key="5">
    <source>
        <dbReference type="ARBA" id="ARBA00023002"/>
    </source>
</evidence>
<dbReference type="GO" id="GO:0016491">
    <property type="term" value="F:oxidoreductase activity"/>
    <property type="evidence" value="ECO:0007669"/>
    <property type="project" value="UniProtKB-KW"/>
</dbReference>
<evidence type="ECO:0000313" key="8">
    <source>
        <dbReference type="Proteomes" id="UP000192660"/>
    </source>
</evidence>
<dbReference type="RefSeq" id="WP_084661361.1">
    <property type="nucleotide sequence ID" value="NZ_FWWY01000001.1"/>
</dbReference>
<comment type="subunit">
    <text evidence="3">Homodimer.</text>
</comment>
<evidence type="ECO:0000313" key="7">
    <source>
        <dbReference type="EMBL" id="SMC04820.1"/>
    </source>
</evidence>
<evidence type="ECO:0000256" key="3">
    <source>
        <dbReference type="ARBA" id="ARBA00011738"/>
    </source>
</evidence>
<dbReference type="SUPFAM" id="SSF53659">
    <property type="entry name" value="Isocitrate/Isopropylmalate dehydrogenase-like"/>
    <property type="match status" value="1"/>
</dbReference>
<protein>
    <submittedName>
        <fullName evidence="7">4-hydroxythreonine-4-phosphate dehydrogenase</fullName>
    </submittedName>
</protein>
<dbReference type="GO" id="GO:0046872">
    <property type="term" value="F:metal ion binding"/>
    <property type="evidence" value="ECO:0007669"/>
    <property type="project" value="UniProtKB-KW"/>
</dbReference>
<dbReference type="Gene3D" id="3.40.718.10">
    <property type="entry name" value="Isopropylmalate Dehydrogenase"/>
    <property type="match status" value="1"/>
</dbReference>
<name>A0A1W1WFK2_SULTA</name>
<reference evidence="8" key="1">
    <citation type="submission" date="2017-04" db="EMBL/GenBank/DDBJ databases">
        <authorList>
            <person name="Varghese N."/>
            <person name="Submissions S."/>
        </authorList>
    </citation>
    <scope>NUCLEOTIDE SEQUENCE [LARGE SCALE GENOMIC DNA]</scope>
    <source>
        <strain evidence="8">DSM 9293</strain>
    </source>
</reference>
<sequence length="338" mass="36564">MDQLTMRPIRVGITMGDPAGIGPEIIIKALTDHSHYDGMIPIIYGDPLVFNETLARVKSPLQLRVIEDAVSAKGHYGTLEIVPTSNVESTPKLGEVHPKAGDMAVKAITAAIQSALHGEIDAINTAPINKEAVRKAGYHYPGHTEMLAELFSAHHVVTMFVVGNLRVFFLTRHHPLKDAIRLLTIEQVYDGIQQGIKYLVELGFEQPVLAVAALNPHAGENGLIGTEEQEILIPAIKKAQQDGLSVEGPIPADAVFYQARMGRYHGVLSLYHDQGHIATKTLDFNGTVSVTLGLPVIRTSVDHGTAFDIAGQGIADAHGQSEALRVAKELTLLKQSRN</sequence>
<keyword evidence="6" id="KW-0520">NAD</keyword>
<dbReference type="OrthoDB" id="9801783at2"/>
<evidence type="ECO:0000256" key="2">
    <source>
        <dbReference type="ARBA" id="ARBA00009464"/>
    </source>
</evidence>
<dbReference type="STRING" id="28034.BFX07_01955"/>
<gene>
    <name evidence="7" type="ORF">SAMN00768000_1865</name>
</gene>
<dbReference type="EMBL" id="FWWY01000001">
    <property type="protein sequence ID" value="SMC04820.1"/>
    <property type="molecule type" value="Genomic_DNA"/>
</dbReference>
<dbReference type="Proteomes" id="UP000192660">
    <property type="component" value="Unassembled WGS sequence"/>
</dbReference>
<organism evidence="7 8">
    <name type="scientific">Sulfobacillus thermosulfidooxidans (strain DSM 9293 / VKM B-1269 / AT-1)</name>
    <dbReference type="NCBI Taxonomy" id="929705"/>
    <lineage>
        <taxon>Bacteria</taxon>
        <taxon>Bacillati</taxon>
        <taxon>Bacillota</taxon>
        <taxon>Clostridia</taxon>
        <taxon>Eubacteriales</taxon>
        <taxon>Clostridiales Family XVII. Incertae Sedis</taxon>
        <taxon>Sulfobacillus</taxon>
    </lineage>
</organism>
<evidence type="ECO:0000256" key="6">
    <source>
        <dbReference type="ARBA" id="ARBA00023027"/>
    </source>
</evidence>
<dbReference type="PANTHER" id="PTHR30004:SF6">
    <property type="entry name" value="D-THREONATE 4-PHOSPHATE DEHYDROGENASE"/>
    <property type="match status" value="1"/>
</dbReference>
<accession>A0A1W1WFK2</accession>
<dbReference type="PANTHER" id="PTHR30004">
    <property type="entry name" value="4-HYDROXYTHREONINE-4-PHOSPHATE DEHYDROGENASE"/>
    <property type="match status" value="1"/>
</dbReference>
<comment type="cofactor">
    <cofactor evidence="1">
        <name>a divalent metal cation</name>
        <dbReference type="ChEBI" id="CHEBI:60240"/>
    </cofactor>
</comment>
<comment type="similarity">
    <text evidence="2">Belongs to the PdxA family. PdxA2 subfamily.</text>
</comment>
<keyword evidence="5" id="KW-0560">Oxidoreductase</keyword>
<keyword evidence="4" id="KW-0479">Metal-binding</keyword>